<protein>
    <submittedName>
        <fullName evidence="1">Uncharacterized protein</fullName>
    </submittedName>
</protein>
<comment type="caution">
    <text evidence="1">The sequence shown here is derived from an EMBL/GenBank/DDBJ whole genome shotgun (WGS) entry which is preliminary data.</text>
</comment>
<sequence length="102" mass="11345">MATTEPSTLKVLTPALAVRLHDFNEAARTLQRLGIRITGFFPAENRLEITADGGRQLTSAQMVTGYQHHASAGSTRYTVLFQGVTLEWRESISYRDVTPTLH</sequence>
<name>A0ABT4Y449_METRE</name>
<proteinExistence type="predicted"/>
<keyword evidence="2" id="KW-1185">Reference proteome</keyword>
<evidence type="ECO:0000313" key="2">
    <source>
        <dbReference type="Proteomes" id="UP001211689"/>
    </source>
</evidence>
<gene>
    <name evidence="1" type="ORF">NNO07_11100</name>
</gene>
<reference evidence="1 2" key="1">
    <citation type="submission" date="2022-07" db="EMBL/GenBank/DDBJ databases">
        <title>Genome Analysis of Selected Gammaproteobacteria from Nigerian Food snails.</title>
        <authorList>
            <person name="Okafor A.C."/>
        </authorList>
    </citation>
    <scope>NUCLEOTIDE SEQUENCE [LARGE SCALE GENOMIC DNA]</scope>
    <source>
        <strain evidence="1 2">Awg 2</strain>
    </source>
</reference>
<evidence type="ECO:0000313" key="1">
    <source>
        <dbReference type="EMBL" id="MDA8483619.1"/>
    </source>
</evidence>
<dbReference type="RefSeq" id="WP_271470798.1">
    <property type="nucleotide sequence ID" value="NZ_JANEWF010000009.1"/>
</dbReference>
<organism evidence="1 2">
    <name type="scientific">Metapseudomonas resinovorans</name>
    <name type="common">Pseudomonas resinovorans</name>
    <dbReference type="NCBI Taxonomy" id="53412"/>
    <lineage>
        <taxon>Bacteria</taxon>
        <taxon>Pseudomonadati</taxon>
        <taxon>Pseudomonadota</taxon>
        <taxon>Gammaproteobacteria</taxon>
        <taxon>Pseudomonadales</taxon>
        <taxon>Pseudomonadaceae</taxon>
        <taxon>Metapseudomonas</taxon>
    </lineage>
</organism>
<accession>A0ABT4Y449</accession>
<dbReference type="EMBL" id="JANEWF010000009">
    <property type="protein sequence ID" value="MDA8483619.1"/>
    <property type="molecule type" value="Genomic_DNA"/>
</dbReference>
<dbReference type="Proteomes" id="UP001211689">
    <property type="component" value="Unassembled WGS sequence"/>
</dbReference>